<keyword evidence="2" id="KW-1133">Transmembrane helix</keyword>
<dbReference type="AlphaFoldDB" id="A0AB39QC70"/>
<accession>A0AB39QC70</accession>
<gene>
    <name evidence="3" type="ORF">AB5J49_44390</name>
</gene>
<evidence type="ECO:0000313" key="3">
    <source>
        <dbReference type="EMBL" id="XDQ39828.1"/>
    </source>
</evidence>
<keyword evidence="2" id="KW-0812">Transmembrane</keyword>
<evidence type="ECO:0008006" key="4">
    <source>
        <dbReference type="Google" id="ProtNLM"/>
    </source>
</evidence>
<evidence type="ECO:0000256" key="2">
    <source>
        <dbReference type="SAM" id="Phobius"/>
    </source>
</evidence>
<dbReference type="RefSeq" id="WP_369174539.1">
    <property type="nucleotide sequence ID" value="NZ_CP163439.1"/>
</dbReference>
<reference evidence="3" key="1">
    <citation type="submission" date="2024-07" db="EMBL/GenBank/DDBJ databases">
        <authorList>
            <person name="Yu S.T."/>
        </authorList>
    </citation>
    <scope>NUCLEOTIDE SEQUENCE</scope>
    <source>
        <strain evidence="3">R28</strain>
    </source>
</reference>
<feature type="compositionally biased region" description="Polar residues" evidence="1">
    <location>
        <begin position="260"/>
        <end position="277"/>
    </location>
</feature>
<keyword evidence="2" id="KW-0472">Membrane</keyword>
<feature type="region of interest" description="Disordered" evidence="1">
    <location>
        <begin position="254"/>
        <end position="277"/>
    </location>
</feature>
<sequence length="674" mass="74815">MLGNLRHTGQEPGPQRPAGVGQVPERLAARREPQVHVPEPQAHRLGYRPAARHGPGRTAEEVRQEHQRLAKDSPERAYAAWNRNQLTSKRRWSDTFRTWLIKQYIGNEVVGERGDAFHKKVAEDFGIGGSEWQCEYKIPGGRGRKGDLVNPDRKILIEVKSNGRYEDDQLREDKKLVEQGWDVRYVFGEEPSEKTVAELKAAGIKVHVHKSAAIPEFTPNENTAPKDLELFSPDAKTAPSAGDGVNMIRGSADTEAGARANQQQLQDAEGESSSPGGVDFTTLQLSYVGTSKDGKGLDYSFKAAQNPDEDTNPSWGGMAKAHLASDAFFTWLALTPDKFWVNLNPTQPDQIMDSTFAKTDAGRVLLEADLTMKHDFAKTVNPKTRLGARFWNALSLVGGQPCMPVIRNWIVPNTAKVREQDGGIYILDAPLKVNSVPYEGTIPGDQCRKTTEQREHDQRLVDTMIRPVVEKRVNTAPEYADLRRVYASRVAAEWVAQQDEVKPGPYHDIIRSDDVSRWPLRSDKNWSEQDTYQRYLKSFKQGDYTFERRSGNWIYTYSVGGVDFSKSPKQDIGRAQFAKEEPGLPGTAANSRAQVTNYRDTGTTWLGGSTSEASAFGQDLLSSSSATSRAQGGGAGAFSATTAFFTLLAAGLAVMTGAAGWRSRRRRRAVLRRY</sequence>
<name>A0AB39QC70_9ACTN</name>
<protein>
    <recommendedName>
        <fullName evidence="4">VRR-NUC domain-containing protein</fullName>
    </recommendedName>
</protein>
<dbReference type="EMBL" id="CP163439">
    <property type="protein sequence ID" value="XDQ39828.1"/>
    <property type="molecule type" value="Genomic_DNA"/>
</dbReference>
<feature type="transmembrane region" description="Helical" evidence="2">
    <location>
        <begin position="637"/>
        <end position="661"/>
    </location>
</feature>
<feature type="compositionally biased region" description="Basic and acidic residues" evidence="1">
    <location>
        <begin position="58"/>
        <end position="75"/>
    </location>
</feature>
<organism evidence="3">
    <name type="scientific">Streptomyces sp. R28</name>
    <dbReference type="NCBI Taxonomy" id="3238628"/>
    <lineage>
        <taxon>Bacteria</taxon>
        <taxon>Bacillati</taxon>
        <taxon>Actinomycetota</taxon>
        <taxon>Actinomycetes</taxon>
        <taxon>Kitasatosporales</taxon>
        <taxon>Streptomycetaceae</taxon>
        <taxon>Streptomyces</taxon>
    </lineage>
</organism>
<proteinExistence type="predicted"/>
<feature type="region of interest" description="Disordered" evidence="1">
    <location>
        <begin position="1"/>
        <end position="75"/>
    </location>
</feature>
<evidence type="ECO:0000256" key="1">
    <source>
        <dbReference type="SAM" id="MobiDB-lite"/>
    </source>
</evidence>